<dbReference type="Proteomes" id="UP000593562">
    <property type="component" value="Unassembled WGS sequence"/>
</dbReference>
<dbReference type="EMBL" id="JAAARO010000006">
    <property type="protein sequence ID" value="KAF5747207.1"/>
    <property type="molecule type" value="Genomic_DNA"/>
</dbReference>
<name>A0A7J7DLJ7_TRIWF</name>
<dbReference type="GO" id="GO:0004386">
    <property type="term" value="F:helicase activity"/>
    <property type="evidence" value="ECO:0007669"/>
    <property type="project" value="UniProtKB-KW"/>
</dbReference>
<keyword evidence="1" id="KW-0347">Helicase</keyword>
<proteinExistence type="predicted"/>
<comment type="caution">
    <text evidence="1">The sequence shown here is derived from an EMBL/GenBank/DDBJ whole genome shotgun (WGS) entry which is preliminary data.</text>
</comment>
<keyword evidence="1" id="KW-0547">Nucleotide-binding</keyword>
<protein>
    <submittedName>
        <fullName evidence="1">Pre-mRNA-splicing factor ATP-dependent RNA helicase</fullName>
    </submittedName>
</protein>
<reference evidence="1 2" key="1">
    <citation type="journal article" date="2020" name="Nat. Commun.">
        <title>Genome of Tripterygium wilfordii and identification of cytochrome P450 involved in triptolide biosynthesis.</title>
        <authorList>
            <person name="Tu L."/>
            <person name="Su P."/>
            <person name="Zhang Z."/>
            <person name="Gao L."/>
            <person name="Wang J."/>
            <person name="Hu T."/>
            <person name="Zhou J."/>
            <person name="Zhang Y."/>
            <person name="Zhao Y."/>
            <person name="Liu Y."/>
            <person name="Song Y."/>
            <person name="Tong Y."/>
            <person name="Lu Y."/>
            <person name="Yang J."/>
            <person name="Xu C."/>
            <person name="Jia M."/>
            <person name="Peters R.J."/>
            <person name="Huang L."/>
            <person name="Gao W."/>
        </authorList>
    </citation>
    <scope>NUCLEOTIDE SEQUENCE [LARGE SCALE GENOMIC DNA]</scope>
    <source>
        <strain evidence="2">cv. XIE 37</strain>
        <tissue evidence="1">Leaf</tissue>
    </source>
</reference>
<keyword evidence="1" id="KW-0067">ATP-binding</keyword>
<gene>
    <name evidence="1" type="ORF">HS088_TW06G01388</name>
</gene>
<dbReference type="InParanoid" id="A0A7J7DLJ7"/>
<evidence type="ECO:0000313" key="2">
    <source>
        <dbReference type="Proteomes" id="UP000593562"/>
    </source>
</evidence>
<keyword evidence="1" id="KW-0378">Hydrolase</keyword>
<organism evidence="1 2">
    <name type="scientific">Tripterygium wilfordii</name>
    <name type="common">Thunder God vine</name>
    <dbReference type="NCBI Taxonomy" id="458696"/>
    <lineage>
        <taxon>Eukaryota</taxon>
        <taxon>Viridiplantae</taxon>
        <taxon>Streptophyta</taxon>
        <taxon>Embryophyta</taxon>
        <taxon>Tracheophyta</taxon>
        <taxon>Spermatophyta</taxon>
        <taxon>Magnoliopsida</taxon>
        <taxon>eudicotyledons</taxon>
        <taxon>Gunneridae</taxon>
        <taxon>Pentapetalae</taxon>
        <taxon>rosids</taxon>
        <taxon>fabids</taxon>
        <taxon>Celastrales</taxon>
        <taxon>Celastraceae</taxon>
        <taxon>Tripterygium</taxon>
    </lineage>
</organism>
<dbReference type="AlphaFoldDB" id="A0A7J7DLJ7"/>
<accession>A0A7J7DLJ7</accession>
<keyword evidence="2" id="KW-1185">Reference proteome</keyword>
<sequence>MAALNDTMKKLEYFSLVSKVCSELETHIGSNDVVLAEFITELGSNSENFDQFDEKLKDYRFELPDYFVHTLLTFIHAILRPNPKPEKECTDYRKKMNYGALAIVDSKERVKELEKEIIIDRHRVRRGMRDGDMLRDRERYTDQRNRHMQGWQALLIAIVLGSCGDLHLSFI</sequence>
<evidence type="ECO:0000313" key="1">
    <source>
        <dbReference type="EMBL" id="KAF5747207.1"/>
    </source>
</evidence>